<dbReference type="PROSITE" id="PS50931">
    <property type="entry name" value="HTH_LYSR"/>
    <property type="match status" value="1"/>
</dbReference>
<feature type="domain" description="HTH lysR-type" evidence="5">
    <location>
        <begin position="1"/>
        <end position="58"/>
    </location>
</feature>
<keyword evidence="2" id="KW-0805">Transcription regulation</keyword>
<dbReference type="InterPro" id="IPR000847">
    <property type="entry name" value="LysR_HTH_N"/>
</dbReference>
<reference evidence="6 7" key="1">
    <citation type="submission" date="2020-07" db="EMBL/GenBank/DDBJ databases">
        <title>Facklamia lactis sp. nov., isolated from raw milk.</title>
        <authorList>
            <person name="Doll E.V."/>
            <person name="Huptas C."/>
            <person name="Staib L."/>
            <person name="Wenning M."/>
            <person name="Scherer S."/>
        </authorList>
    </citation>
    <scope>NUCLEOTIDE SEQUENCE [LARGE SCALE GENOMIC DNA]</scope>
    <source>
        <strain evidence="6 7">DSM 111018</strain>
    </source>
</reference>
<evidence type="ECO:0000256" key="1">
    <source>
        <dbReference type="ARBA" id="ARBA00009437"/>
    </source>
</evidence>
<dbReference type="Pfam" id="PF00126">
    <property type="entry name" value="HTH_1"/>
    <property type="match status" value="1"/>
</dbReference>
<sequence>MNMNLYQIFVAVAEKGNFSKAAEELFLSQPAVSQMIAQLEQELDCKLFTRQSRGVSLTTEGQEFYHLVKTGIQQLEKANLRIKEMKSLEWGNLRLGASDTISRYILPRHLKEFSQINPELRISIKNGTSMELENMLLNGEIDLVIGFEPKHPDEIEFKTLMTLHEVFVTSEEYLKKVPQPLTSENIDEVKIMLLDDKSQTRKEINKMLMRQNITLKPEVELANYELLAEFAIQGLGIAILSKELVEGLYVIDSNIELPTRDVGYYYKKKTDLSLAAKAFINTLNH</sequence>
<keyword evidence="4" id="KW-0804">Transcription</keyword>
<dbReference type="EMBL" id="JACBXQ010000002">
    <property type="protein sequence ID" value="MBG9986281.1"/>
    <property type="molecule type" value="Genomic_DNA"/>
</dbReference>
<dbReference type="PRINTS" id="PR00039">
    <property type="entry name" value="HTHLYSR"/>
</dbReference>
<protein>
    <submittedName>
        <fullName evidence="6">LysR family transcriptional regulator</fullName>
    </submittedName>
</protein>
<keyword evidence="3" id="KW-0238">DNA-binding</keyword>
<dbReference type="Gene3D" id="3.40.190.290">
    <property type="match status" value="1"/>
</dbReference>
<dbReference type="SUPFAM" id="SSF53850">
    <property type="entry name" value="Periplasmic binding protein-like II"/>
    <property type="match status" value="1"/>
</dbReference>
<evidence type="ECO:0000259" key="5">
    <source>
        <dbReference type="PROSITE" id="PS50931"/>
    </source>
</evidence>
<dbReference type="CDD" id="cd05466">
    <property type="entry name" value="PBP2_LTTR_substrate"/>
    <property type="match status" value="1"/>
</dbReference>
<gene>
    <name evidence="6" type="ORF">HZY91_05165</name>
</gene>
<proteinExistence type="inferred from homology"/>
<dbReference type="Proteomes" id="UP000721415">
    <property type="component" value="Unassembled WGS sequence"/>
</dbReference>
<dbReference type="InterPro" id="IPR036390">
    <property type="entry name" value="WH_DNA-bd_sf"/>
</dbReference>
<dbReference type="SUPFAM" id="SSF46785">
    <property type="entry name" value="Winged helix' DNA-binding domain"/>
    <property type="match status" value="1"/>
</dbReference>
<organism evidence="6 7">
    <name type="scientific">Facklamia lactis</name>
    <dbReference type="NCBI Taxonomy" id="2749967"/>
    <lineage>
        <taxon>Bacteria</taxon>
        <taxon>Bacillati</taxon>
        <taxon>Bacillota</taxon>
        <taxon>Bacilli</taxon>
        <taxon>Lactobacillales</taxon>
        <taxon>Aerococcaceae</taxon>
        <taxon>Facklamia</taxon>
    </lineage>
</organism>
<dbReference type="RefSeq" id="WP_197115183.1">
    <property type="nucleotide sequence ID" value="NZ_JACBXQ010000002.1"/>
</dbReference>
<accession>A0ABS0LSG5</accession>
<dbReference type="Gene3D" id="1.10.10.10">
    <property type="entry name" value="Winged helix-like DNA-binding domain superfamily/Winged helix DNA-binding domain"/>
    <property type="match status" value="1"/>
</dbReference>
<evidence type="ECO:0000313" key="7">
    <source>
        <dbReference type="Proteomes" id="UP000721415"/>
    </source>
</evidence>
<evidence type="ECO:0000256" key="4">
    <source>
        <dbReference type="ARBA" id="ARBA00023163"/>
    </source>
</evidence>
<comment type="caution">
    <text evidence="6">The sequence shown here is derived from an EMBL/GenBank/DDBJ whole genome shotgun (WGS) entry which is preliminary data.</text>
</comment>
<evidence type="ECO:0000256" key="3">
    <source>
        <dbReference type="ARBA" id="ARBA00023125"/>
    </source>
</evidence>
<dbReference type="InterPro" id="IPR036388">
    <property type="entry name" value="WH-like_DNA-bd_sf"/>
</dbReference>
<keyword evidence="7" id="KW-1185">Reference proteome</keyword>
<dbReference type="InterPro" id="IPR005119">
    <property type="entry name" value="LysR_subst-bd"/>
</dbReference>
<dbReference type="Pfam" id="PF03466">
    <property type="entry name" value="LysR_substrate"/>
    <property type="match status" value="1"/>
</dbReference>
<comment type="similarity">
    <text evidence="1">Belongs to the LysR transcriptional regulatory family.</text>
</comment>
<name>A0ABS0LSG5_9LACT</name>
<evidence type="ECO:0000256" key="2">
    <source>
        <dbReference type="ARBA" id="ARBA00023015"/>
    </source>
</evidence>
<dbReference type="PANTHER" id="PTHR30126:SF64">
    <property type="entry name" value="HTH-TYPE TRANSCRIPTIONAL REGULATOR CITR"/>
    <property type="match status" value="1"/>
</dbReference>
<dbReference type="PANTHER" id="PTHR30126">
    <property type="entry name" value="HTH-TYPE TRANSCRIPTIONAL REGULATOR"/>
    <property type="match status" value="1"/>
</dbReference>
<evidence type="ECO:0000313" key="6">
    <source>
        <dbReference type="EMBL" id="MBG9986281.1"/>
    </source>
</evidence>